<accession>A0A4R5ARX0</accession>
<name>A0A4R5ARX0_9FLAO</name>
<dbReference type="PROSITE" id="PS01124">
    <property type="entry name" value="HTH_ARAC_FAMILY_2"/>
    <property type="match status" value="1"/>
</dbReference>
<dbReference type="Pfam" id="PF12833">
    <property type="entry name" value="HTH_18"/>
    <property type="match status" value="1"/>
</dbReference>
<dbReference type="InterPro" id="IPR018060">
    <property type="entry name" value="HTH_AraC"/>
</dbReference>
<dbReference type="SUPFAM" id="SSF46689">
    <property type="entry name" value="Homeodomain-like"/>
    <property type="match status" value="1"/>
</dbReference>
<proteinExistence type="predicted"/>
<dbReference type="Proteomes" id="UP000295278">
    <property type="component" value="Unassembled WGS sequence"/>
</dbReference>
<protein>
    <submittedName>
        <fullName evidence="5">AraC family transcriptional regulator</fullName>
    </submittedName>
</protein>
<dbReference type="RefSeq" id="WP_131910591.1">
    <property type="nucleotide sequence ID" value="NZ_SMFM01000009.1"/>
</dbReference>
<dbReference type="InterPro" id="IPR018062">
    <property type="entry name" value="HTH_AraC-typ_CS"/>
</dbReference>
<reference evidence="5 6" key="1">
    <citation type="submission" date="2019-03" db="EMBL/GenBank/DDBJ databases">
        <title>Flavobacterium AT-3-2 sp. nov., isolated from arctic soil.</title>
        <authorList>
            <person name="Chaudhary D.K."/>
        </authorList>
    </citation>
    <scope>NUCLEOTIDE SEQUENCE [LARGE SCALE GENOMIC DNA]</scope>
    <source>
        <strain evidence="5 6">AT-3-2</strain>
    </source>
</reference>
<dbReference type="PROSITE" id="PS00041">
    <property type="entry name" value="HTH_ARAC_FAMILY_1"/>
    <property type="match status" value="1"/>
</dbReference>
<dbReference type="GO" id="GO:0003700">
    <property type="term" value="F:DNA-binding transcription factor activity"/>
    <property type="evidence" value="ECO:0007669"/>
    <property type="project" value="InterPro"/>
</dbReference>
<comment type="caution">
    <text evidence="5">The sequence shown here is derived from an EMBL/GenBank/DDBJ whole genome shotgun (WGS) entry which is preliminary data.</text>
</comment>
<evidence type="ECO:0000313" key="5">
    <source>
        <dbReference type="EMBL" id="TDD74426.1"/>
    </source>
</evidence>
<gene>
    <name evidence="5" type="ORF">E0F89_15120</name>
</gene>
<dbReference type="Gene3D" id="1.10.10.60">
    <property type="entry name" value="Homeodomain-like"/>
    <property type="match status" value="1"/>
</dbReference>
<evidence type="ECO:0000256" key="3">
    <source>
        <dbReference type="ARBA" id="ARBA00023163"/>
    </source>
</evidence>
<dbReference type="AlphaFoldDB" id="A0A4R5ARX0"/>
<dbReference type="Gene3D" id="3.30.70.100">
    <property type="match status" value="1"/>
</dbReference>
<evidence type="ECO:0000256" key="2">
    <source>
        <dbReference type="ARBA" id="ARBA00023125"/>
    </source>
</evidence>
<dbReference type="GO" id="GO:0043565">
    <property type="term" value="F:sequence-specific DNA binding"/>
    <property type="evidence" value="ECO:0007669"/>
    <property type="project" value="InterPro"/>
</dbReference>
<evidence type="ECO:0000256" key="1">
    <source>
        <dbReference type="ARBA" id="ARBA00023015"/>
    </source>
</evidence>
<keyword evidence="2" id="KW-0238">DNA-binding</keyword>
<evidence type="ECO:0000313" key="6">
    <source>
        <dbReference type="Proteomes" id="UP000295278"/>
    </source>
</evidence>
<evidence type="ECO:0000259" key="4">
    <source>
        <dbReference type="PROSITE" id="PS01124"/>
    </source>
</evidence>
<dbReference type="SMART" id="SM00342">
    <property type="entry name" value="HTH_ARAC"/>
    <property type="match status" value="1"/>
</dbReference>
<dbReference type="OrthoDB" id="952277at2"/>
<dbReference type="InterPro" id="IPR009057">
    <property type="entry name" value="Homeodomain-like_sf"/>
</dbReference>
<dbReference type="PANTHER" id="PTHR43280:SF2">
    <property type="entry name" value="HTH-TYPE TRANSCRIPTIONAL REGULATOR EXSA"/>
    <property type="match status" value="1"/>
</dbReference>
<keyword evidence="1" id="KW-0805">Transcription regulation</keyword>
<keyword evidence="3" id="KW-0804">Transcription</keyword>
<feature type="domain" description="HTH araC/xylS-type" evidence="4">
    <location>
        <begin position="106"/>
        <end position="175"/>
    </location>
</feature>
<dbReference type="PANTHER" id="PTHR43280">
    <property type="entry name" value="ARAC-FAMILY TRANSCRIPTIONAL REGULATOR"/>
    <property type="match status" value="1"/>
</dbReference>
<keyword evidence="6" id="KW-1185">Reference proteome</keyword>
<dbReference type="EMBL" id="SMFM01000009">
    <property type="protein sequence ID" value="TDD74426.1"/>
    <property type="molecule type" value="Genomic_DNA"/>
</dbReference>
<organism evidence="5 6">
    <name type="scientific">Flavobacterium caseinilyticum</name>
    <dbReference type="NCBI Taxonomy" id="2541732"/>
    <lineage>
        <taxon>Bacteria</taxon>
        <taxon>Pseudomonadati</taxon>
        <taxon>Bacteroidota</taxon>
        <taxon>Flavobacteriia</taxon>
        <taxon>Flavobacteriales</taxon>
        <taxon>Flavobacteriaceae</taxon>
        <taxon>Flavobacterium</taxon>
    </lineage>
</organism>
<sequence length="186" mass="21720">MELYIKNMVCNRCKMVVKSELEKLGLTIITVDLGKVEIFEENIENQKQKLEKSLQLLGFELLDNKTSRTVERIKNLIIDLVHNQNTKLKINLSQYLSKDLLQDYNTMSHIFSGVEGTTIEHFFIIQKIEKVKELLLYDEFSISQIAHKMQYSDIAHLSNQFKKVTGFTPTAFKNLKNKTRIHIEDL</sequence>